<name>A0A0L8AJZ1_9BACT</name>
<evidence type="ECO:0000313" key="1">
    <source>
        <dbReference type="EMBL" id="KOF02699.1"/>
    </source>
</evidence>
<dbReference type="Proteomes" id="UP000036908">
    <property type="component" value="Unassembled WGS sequence"/>
</dbReference>
<dbReference type="PATRIC" id="fig|1566026.4.peg.346"/>
<organism evidence="1 2">
    <name type="scientific">Roseivirga seohaensis subsp. aquiponti</name>
    <dbReference type="NCBI Taxonomy" id="1566026"/>
    <lineage>
        <taxon>Bacteria</taxon>
        <taxon>Pseudomonadati</taxon>
        <taxon>Bacteroidota</taxon>
        <taxon>Cytophagia</taxon>
        <taxon>Cytophagales</taxon>
        <taxon>Roseivirgaceae</taxon>
        <taxon>Roseivirga</taxon>
    </lineage>
</organism>
<evidence type="ECO:0008006" key="3">
    <source>
        <dbReference type="Google" id="ProtNLM"/>
    </source>
</evidence>
<dbReference type="EMBL" id="JSVA01000010">
    <property type="protein sequence ID" value="KOF02699.1"/>
    <property type="molecule type" value="Genomic_DNA"/>
</dbReference>
<comment type="caution">
    <text evidence="1">The sequence shown here is derived from an EMBL/GenBank/DDBJ whole genome shotgun (WGS) entry which is preliminary data.</text>
</comment>
<evidence type="ECO:0000313" key="2">
    <source>
        <dbReference type="Proteomes" id="UP000036908"/>
    </source>
</evidence>
<dbReference type="RefSeq" id="WP_053223642.1">
    <property type="nucleotide sequence ID" value="NZ_JSVA01000010.1"/>
</dbReference>
<accession>A0A0L8AJZ1</accession>
<gene>
    <name evidence="1" type="ORF">OB69_10305</name>
</gene>
<keyword evidence="2" id="KW-1185">Reference proteome</keyword>
<dbReference type="OrthoDB" id="978772at2"/>
<dbReference type="AlphaFoldDB" id="A0A0L8AJZ1"/>
<proteinExistence type="predicted"/>
<reference evidence="2" key="1">
    <citation type="submission" date="2014-11" db="EMBL/GenBank/DDBJ databases">
        <title>Genome sequencing of Roseivirga sp. D-25.</title>
        <authorList>
            <person name="Selvaratnam C."/>
            <person name="Thevarajoo S."/>
            <person name="Goh K.M."/>
            <person name="Eee R."/>
            <person name="Chan K.-G."/>
            <person name="Chong C.S."/>
        </authorList>
    </citation>
    <scope>NUCLEOTIDE SEQUENCE [LARGE SCALE GENOMIC DNA]</scope>
    <source>
        <strain evidence="2">D-25</strain>
    </source>
</reference>
<sequence length="258" mass="29496">MRTLSQSNFIKIIEGKDYDFLINGFAFSLKEPVQLENGQFHSQHIYHFKNCRLPQLIVSESDVSSQWVFENCQIDEVAIESSRVANIQFENCVIGDLVYKFNPDAGALRIHACKIDHLEYLSNSKFHSLYIGCNNLLDKVNILNNGIDNTSASEFYLCPEKFNAIRIEKLTASKMEIGTFGEYSNLYLNEIRADHLLLRNCHSNNSKVIFKRIRPKSKNGGLLQLIDSTVGASVFEDDFFKSYFSVEYKNSTIDSFAL</sequence>
<protein>
    <recommendedName>
        <fullName evidence="3">Right handed beta helix domain-containing protein</fullName>
    </recommendedName>
</protein>